<dbReference type="GO" id="GO:0006508">
    <property type="term" value="P:proteolysis"/>
    <property type="evidence" value="ECO:0007669"/>
    <property type="project" value="UniProtKB-KW"/>
</dbReference>
<sequence>MKQSEMIKLMSDEELKKQLLLSQFIFAVLAIVLSIFLFENIGEWLLYLNWDIQEIIYYGIIPGLIIVFIDILLMLIFPKRFYDDGGINERVFKNQSIGYIFILSLVVAISEELLFRGVIQTTFGYVFASFIFALIHFRYLKKPVLLISVLFVSFYIGYMFETTGNLLVTITAHFTVDFVLGLLIRFRK</sequence>
<feature type="domain" description="CAAX prenyl protease 2/Lysostaphin resistance protein A-like" evidence="2">
    <location>
        <begin position="96"/>
        <end position="179"/>
    </location>
</feature>
<dbReference type="InterPro" id="IPR003675">
    <property type="entry name" value="Rce1/LyrA-like_dom"/>
</dbReference>
<organism evidence="3 4">
    <name type="scientific">Virgibacillus natechei</name>
    <dbReference type="NCBI Taxonomy" id="1216297"/>
    <lineage>
        <taxon>Bacteria</taxon>
        <taxon>Bacillati</taxon>
        <taxon>Bacillota</taxon>
        <taxon>Bacilli</taxon>
        <taxon>Bacillales</taxon>
        <taxon>Bacillaceae</taxon>
        <taxon>Virgibacillus</taxon>
    </lineage>
</organism>
<dbReference type="Pfam" id="PF02517">
    <property type="entry name" value="Rce1-like"/>
    <property type="match status" value="1"/>
</dbReference>
<keyword evidence="3" id="KW-0645">Protease</keyword>
<dbReference type="EMBL" id="JAGGKX010000007">
    <property type="protein sequence ID" value="MBP1969636.1"/>
    <property type="molecule type" value="Genomic_DNA"/>
</dbReference>
<dbReference type="GO" id="GO:0008233">
    <property type="term" value="F:peptidase activity"/>
    <property type="evidence" value="ECO:0007669"/>
    <property type="project" value="UniProtKB-KW"/>
</dbReference>
<feature type="transmembrane region" description="Helical" evidence="1">
    <location>
        <begin position="97"/>
        <end position="115"/>
    </location>
</feature>
<evidence type="ECO:0000313" key="3">
    <source>
        <dbReference type="EMBL" id="MBP1969636.1"/>
    </source>
</evidence>
<name>A0ABS4IH49_9BACI</name>
<evidence type="ECO:0000313" key="4">
    <source>
        <dbReference type="Proteomes" id="UP001519345"/>
    </source>
</evidence>
<accession>A0ABS4IH49</accession>
<keyword evidence="4" id="KW-1185">Reference proteome</keyword>
<feature type="transmembrane region" description="Helical" evidence="1">
    <location>
        <begin position="166"/>
        <end position="186"/>
    </location>
</feature>
<keyword evidence="3" id="KW-0378">Hydrolase</keyword>
<feature type="transmembrane region" description="Helical" evidence="1">
    <location>
        <begin position="144"/>
        <end position="160"/>
    </location>
</feature>
<dbReference type="RefSeq" id="WP_209462823.1">
    <property type="nucleotide sequence ID" value="NZ_CP110224.1"/>
</dbReference>
<feature type="transmembrane region" description="Helical" evidence="1">
    <location>
        <begin position="121"/>
        <end position="137"/>
    </location>
</feature>
<feature type="transmembrane region" description="Helical" evidence="1">
    <location>
        <begin position="58"/>
        <end position="77"/>
    </location>
</feature>
<gene>
    <name evidence="3" type="ORF">J2Z83_001743</name>
</gene>
<protein>
    <submittedName>
        <fullName evidence="3">Membrane protease YdiL (CAAX protease family)</fullName>
    </submittedName>
</protein>
<keyword evidence="1" id="KW-0812">Transmembrane</keyword>
<proteinExistence type="predicted"/>
<dbReference type="Proteomes" id="UP001519345">
    <property type="component" value="Unassembled WGS sequence"/>
</dbReference>
<evidence type="ECO:0000256" key="1">
    <source>
        <dbReference type="SAM" id="Phobius"/>
    </source>
</evidence>
<comment type="caution">
    <text evidence="3">The sequence shown here is derived from an EMBL/GenBank/DDBJ whole genome shotgun (WGS) entry which is preliminary data.</text>
</comment>
<keyword evidence="1" id="KW-0472">Membrane</keyword>
<reference evidence="3 4" key="1">
    <citation type="submission" date="2021-03" db="EMBL/GenBank/DDBJ databases">
        <title>Genomic Encyclopedia of Type Strains, Phase IV (KMG-IV): sequencing the most valuable type-strain genomes for metagenomic binning, comparative biology and taxonomic classification.</title>
        <authorList>
            <person name="Goeker M."/>
        </authorList>
    </citation>
    <scope>NUCLEOTIDE SEQUENCE [LARGE SCALE GENOMIC DNA]</scope>
    <source>
        <strain evidence="3 4">DSM 25609</strain>
    </source>
</reference>
<feature type="transmembrane region" description="Helical" evidence="1">
    <location>
        <begin position="20"/>
        <end position="38"/>
    </location>
</feature>
<evidence type="ECO:0000259" key="2">
    <source>
        <dbReference type="Pfam" id="PF02517"/>
    </source>
</evidence>
<keyword evidence="1" id="KW-1133">Transmembrane helix</keyword>